<keyword evidence="2" id="KW-1133">Transmembrane helix</keyword>
<evidence type="ECO:0000256" key="1">
    <source>
        <dbReference type="ARBA" id="ARBA00009172"/>
    </source>
</evidence>
<keyword evidence="2" id="KW-0812">Transmembrane</keyword>
<keyword evidence="2" id="KW-0472">Membrane</keyword>
<dbReference type="PANTHER" id="PTHR19444">
    <property type="entry name" value="UNC-93 RELATED"/>
    <property type="match status" value="1"/>
</dbReference>
<dbReference type="InterPro" id="IPR036259">
    <property type="entry name" value="MFS_trans_sf"/>
</dbReference>
<dbReference type="EMBL" id="CAJPIN010003832">
    <property type="protein sequence ID" value="CAG2056427.1"/>
    <property type="molecule type" value="Genomic_DNA"/>
</dbReference>
<feature type="transmembrane region" description="Helical" evidence="2">
    <location>
        <begin position="160"/>
        <end position="178"/>
    </location>
</feature>
<feature type="transmembrane region" description="Helical" evidence="2">
    <location>
        <begin position="91"/>
        <end position="109"/>
    </location>
</feature>
<keyword evidence="4" id="KW-1185">Reference proteome</keyword>
<dbReference type="Proteomes" id="UP001153148">
    <property type="component" value="Unassembled WGS sequence"/>
</dbReference>
<feature type="transmembrane region" description="Helical" evidence="2">
    <location>
        <begin position="65"/>
        <end position="84"/>
    </location>
</feature>
<proteinExistence type="inferred from homology"/>
<protein>
    <submittedName>
        <fullName evidence="3">Uncharacterized protein</fullName>
    </submittedName>
</protein>
<comment type="caution">
    <text evidence="3">The sequence shown here is derived from an EMBL/GenBank/DDBJ whole genome shotgun (WGS) entry which is preliminary data.</text>
</comment>
<evidence type="ECO:0000313" key="3">
    <source>
        <dbReference type="EMBL" id="CAG2056427.1"/>
    </source>
</evidence>
<evidence type="ECO:0000313" key="4">
    <source>
        <dbReference type="Proteomes" id="UP001153148"/>
    </source>
</evidence>
<gene>
    <name evidence="3" type="ORF">TPAB3V08_LOCUS3419</name>
</gene>
<organism evidence="3 4">
    <name type="scientific">Timema podura</name>
    <name type="common">Walking stick</name>
    <dbReference type="NCBI Taxonomy" id="61482"/>
    <lineage>
        <taxon>Eukaryota</taxon>
        <taxon>Metazoa</taxon>
        <taxon>Ecdysozoa</taxon>
        <taxon>Arthropoda</taxon>
        <taxon>Hexapoda</taxon>
        <taxon>Insecta</taxon>
        <taxon>Pterygota</taxon>
        <taxon>Neoptera</taxon>
        <taxon>Polyneoptera</taxon>
        <taxon>Phasmatodea</taxon>
        <taxon>Timematodea</taxon>
        <taxon>Timematoidea</taxon>
        <taxon>Timematidae</taxon>
        <taxon>Timema</taxon>
    </lineage>
</organism>
<reference evidence="3" key="1">
    <citation type="submission" date="2021-03" db="EMBL/GenBank/DDBJ databases">
        <authorList>
            <person name="Tran Van P."/>
        </authorList>
    </citation>
    <scope>NUCLEOTIDE SEQUENCE</scope>
</reference>
<dbReference type="SUPFAM" id="SSF103473">
    <property type="entry name" value="MFS general substrate transporter"/>
    <property type="match status" value="1"/>
</dbReference>
<sequence length="260" mass="28679">MWSGMEQSFFMADYYCVYSSQCQAYVSCAWGICYIGYVTVCFGVTDVISSSLTGPLGKALGRVPMMSFAAALQVASIVTLLYWRPSIHDKAILFVMSGLWGITDGVLSVQSNGKLTVGMETAHALDRRLCASNREKEECVHFREEKQKSRKGENNITSQAFLNSCFIPSLYGIFFFLGKKKALTTIFLCGTPQDSSERYRKKFKDLSTTGSAVNYSSPMASLVLTDSSQLNSDSQHLVHCESDALDHATTTEGGKLLTFE</sequence>
<evidence type="ECO:0000256" key="2">
    <source>
        <dbReference type="SAM" id="Phobius"/>
    </source>
</evidence>
<feature type="transmembrane region" description="Helical" evidence="2">
    <location>
        <begin position="24"/>
        <end position="45"/>
    </location>
</feature>
<dbReference type="InterPro" id="IPR051951">
    <property type="entry name" value="UNC-93_regulatory"/>
</dbReference>
<name>A0ABN7NS91_TIMPD</name>
<dbReference type="PANTHER" id="PTHR19444:SF13">
    <property type="entry name" value="PROTEIN UNC-93 HOMOLOG A"/>
    <property type="match status" value="1"/>
</dbReference>
<comment type="similarity">
    <text evidence="1">Belongs to the unc-93 family.</text>
</comment>
<accession>A0ABN7NS91</accession>